<evidence type="ECO:0000259" key="10">
    <source>
        <dbReference type="PROSITE" id="PS50027"/>
    </source>
</evidence>
<evidence type="ECO:0000256" key="5">
    <source>
        <dbReference type="ARBA" id="ARBA00023157"/>
    </source>
</evidence>
<comment type="caution">
    <text evidence="8">Lacks conserved residue(s) required for the propagation of feature annotation.</text>
</comment>
<feature type="disulfide bond" evidence="8">
    <location>
        <begin position="147"/>
        <end position="159"/>
    </location>
</feature>
<dbReference type="GO" id="GO:0048731">
    <property type="term" value="P:system development"/>
    <property type="evidence" value="ECO:0007669"/>
    <property type="project" value="UniProtKB-ARBA"/>
</dbReference>
<reference evidence="11" key="1">
    <citation type="submission" date="2013-04" db="EMBL/GenBank/DDBJ databases">
        <authorList>
            <person name="Qu J."/>
            <person name="Murali S.C."/>
            <person name="Bandaranaike D."/>
            <person name="Bellair M."/>
            <person name="Blankenburg K."/>
            <person name="Chao H."/>
            <person name="Dinh H."/>
            <person name="Doddapaneni H."/>
            <person name="Downs B."/>
            <person name="Dugan-Rocha S."/>
            <person name="Elkadiri S."/>
            <person name="Gnanaolivu R.D."/>
            <person name="Hernandez B."/>
            <person name="Javaid M."/>
            <person name="Jayaseelan J.C."/>
            <person name="Lee S."/>
            <person name="Li M."/>
            <person name="Ming W."/>
            <person name="Munidasa M."/>
            <person name="Muniz J."/>
            <person name="Nguyen L."/>
            <person name="Ongeri F."/>
            <person name="Osuji N."/>
            <person name="Pu L.-L."/>
            <person name="Puazo M."/>
            <person name="Qu C."/>
            <person name="Quiroz J."/>
            <person name="Raj R."/>
            <person name="Weissenberger G."/>
            <person name="Xin Y."/>
            <person name="Zou X."/>
            <person name="Han Y."/>
            <person name="Richards S."/>
            <person name="Worley K."/>
            <person name="Muzny D."/>
            <person name="Gibbs R."/>
        </authorList>
    </citation>
    <scope>NUCLEOTIDE SEQUENCE</scope>
    <source>
        <strain evidence="11">Sampled in the wild</strain>
    </source>
</reference>
<proteinExistence type="predicted"/>
<dbReference type="FunFam" id="2.10.25.10:FF:000224">
    <property type="entry name" value="Usherin"/>
    <property type="match status" value="1"/>
</dbReference>
<feature type="domain" description="Laminin EGF-like" evidence="10">
    <location>
        <begin position="93"/>
        <end position="146"/>
    </location>
</feature>
<comment type="subcellular location">
    <subcellularLocation>
        <location evidence="1">Secreted</location>
    </subcellularLocation>
</comment>
<gene>
    <name evidence="11" type="ORF">J437_LFUL013627</name>
</gene>
<dbReference type="GO" id="GO:0009887">
    <property type="term" value="P:animal organ morphogenesis"/>
    <property type="evidence" value="ECO:0007669"/>
    <property type="project" value="TreeGrafter"/>
</dbReference>
<reference evidence="11" key="2">
    <citation type="submission" date="2017-10" db="EMBL/GenBank/DDBJ databases">
        <title>Ladona fulva Genome sequencing and assembly.</title>
        <authorList>
            <person name="Murali S."/>
            <person name="Richards S."/>
            <person name="Bandaranaike D."/>
            <person name="Bellair M."/>
            <person name="Blankenburg K."/>
            <person name="Chao H."/>
            <person name="Dinh H."/>
            <person name="Doddapaneni H."/>
            <person name="Dugan-Rocha S."/>
            <person name="Elkadiri S."/>
            <person name="Gnanaolivu R."/>
            <person name="Hernandez B."/>
            <person name="Skinner E."/>
            <person name="Javaid M."/>
            <person name="Lee S."/>
            <person name="Li M."/>
            <person name="Ming W."/>
            <person name="Munidasa M."/>
            <person name="Muniz J."/>
            <person name="Nguyen L."/>
            <person name="Hughes D."/>
            <person name="Osuji N."/>
            <person name="Pu L.-L."/>
            <person name="Puazo M."/>
            <person name="Qu C."/>
            <person name="Quiroz J."/>
            <person name="Raj R."/>
            <person name="Weissenberger G."/>
            <person name="Xin Y."/>
            <person name="Zou X."/>
            <person name="Han Y."/>
            <person name="Worley K."/>
            <person name="Muzny D."/>
            <person name="Gibbs R."/>
        </authorList>
    </citation>
    <scope>NUCLEOTIDE SEQUENCE</scope>
    <source>
        <strain evidence="11">Sampled in the wild</strain>
    </source>
</reference>
<accession>A0A8K0P5R7</accession>
<dbReference type="InterPro" id="IPR002049">
    <property type="entry name" value="LE_dom"/>
</dbReference>
<dbReference type="PRINTS" id="PR00011">
    <property type="entry name" value="EGFLAMININ"/>
</dbReference>
<dbReference type="EMBL" id="KZ308702">
    <property type="protein sequence ID" value="KAG8233283.1"/>
    <property type="molecule type" value="Genomic_DNA"/>
</dbReference>
<evidence type="ECO:0000256" key="4">
    <source>
        <dbReference type="ARBA" id="ARBA00022737"/>
    </source>
</evidence>
<comment type="caution">
    <text evidence="11">The sequence shown here is derived from an EMBL/GenBank/DDBJ whole genome shotgun (WGS) entry which is preliminary data.</text>
</comment>
<evidence type="ECO:0000256" key="1">
    <source>
        <dbReference type="ARBA" id="ARBA00004613"/>
    </source>
</evidence>
<dbReference type="SUPFAM" id="SSF57196">
    <property type="entry name" value="EGF/Laminin"/>
    <property type="match status" value="4"/>
</dbReference>
<evidence type="ECO:0000256" key="2">
    <source>
        <dbReference type="ARBA" id="ARBA00022525"/>
    </source>
</evidence>
<name>A0A8K0P5R7_LADFU</name>
<keyword evidence="6" id="KW-0325">Glycoprotein</keyword>
<evidence type="ECO:0000256" key="3">
    <source>
        <dbReference type="ARBA" id="ARBA00022729"/>
    </source>
</evidence>
<evidence type="ECO:0000256" key="7">
    <source>
        <dbReference type="ARBA" id="ARBA00023292"/>
    </source>
</evidence>
<feature type="disulfide bond" evidence="8">
    <location>
        <begin position="119"/>
        <end position="128"/>
    </location>
</feature>
<feature type="disulfide bond" evidence="8">
    <location>
        <begin position="62"/>
        <end position="71"/>
    </location>
</feature>
<evidence type="ECO:0000256" key="9">
    <source>
        <dbReference type="SAM" id="MobiDB-lite"/>
    </source>
</evidence>
<feature type="compositionally biased region" description="Basic and acidic residues" evidence="9">
    <location>
        <begin position="398"/>
        <end position="408"/>
    </location>
</feature>
<evidence type="ECO:0000256" key="6">
    <source>
        <dbReference type="ARBA" id="ARBA00023180"/>
    </source>
</evidence>
<dbReference type="OrthoDB" id="430826at2759"/>
<feature type="disulfide bond" evidence="8">
    <location>
        <begin position="215"/>
        <end position="224"/>
    </location>
</feature>
<feature type="disulfide bond" evidence="8">
    <location>
        <begin position="195"/>
        <end position="207"/>
    </location>
</feature>
<feature type="domain" description="Laminin EGF-like" evidence="10">
    <location>
        <begin position="38"/>
        <end position="92"/>
    </location>
</feature>
<dbReference type="Proteomes" id="UP000792457">
    <property type="component" value="Unassembled WGS sequence"/>
</dbReference>
<keyword evidence="3" id="KW-0732">Signal</keyword>
<dbReference type="GO" id="GO:0005576">
    <property type="term" value="C:extracellular region"/>
    <property type="evidence" value="ECO:0007669"/>
    <property type="project" value="UniProtKB-SubCell"/>
</dbReference>
<feature type="domain" description="Laminin EGF-like" evidence="10">
    <location>
        <begin position="195"/>
        <end position="240"/>
    </location>
</feature>
<sequence length="408" mass="44868">MCTDCPKGYSGPRCELCSDGYFGDPTGQFGPVQSCQPCDCNTNVDPNAVGNCNQTTGVCLKCIYNTGGVHCDQCLPGYYGDALALPKGDCKRCRCSNLGSEESEFGPPICDQLTGQCQCKPHVRGTNCDQCEPGYFNIFSGEGCEPCSCDPTGSLNHTCDITTGQCACREGVTGPQCNECMPRHYGFSIEGCLPCDCDPIGSTGYQCDAFGQCPCYENVEGRRCDHCKENKQDRQRGCVDCPPCYNLVLDDANRHREKLKEFQKLLANIESNPTVIKDATFEERLVEVQDRVTQLWEDAKKGSGSGDKTLAERLNELGKQLKEVSEVLHEAEKERNEVLINTDQADRNASLAEEAIERLRDDLKNALDLLQTEGAEALQKANERSEKFGQQSEQMSEIAREARQLADG</sequence>
<feature type="disulfide bond" evidence="8">
    <location>
        <begin position="168"/>
        <end position="177"/>
    </location>
</feature>
<dbReference type="AlphaFoldDB" id="A0A8K0P5R7"/>
<keyword evidence="4" id="KW-0677">Repeat</keyword>
<dbReference type="Gene3D" id="2.10.25.10">
    <property type="entry name" value="Laminin"/>
    <property type="match status" value="5"/>
</dbReference>
<keyword evidence="7 8" id="KW-0424">Laminin EGF-like domain</keyword>
<feature type="domain" description="Laminin EGF-like" evidence="10">
    <location>
        <begin position="1"/>
        <end position="37"/>
    </location>
</feature>
<dbReference type="Pfam" id="PF00053">
    <property type="entry name" value="EGF_laminin"/>
    <property type="match status" value="5"/>
</dbReference>
<organism evidence="11 12">
    <name type="scientific">Ladona fulva</name>
    <name type="common">Scarce chaser dragonfly</name>
    <name type="synonym">Libellula fulva</name>
    <dbReference type="NCBI Taxonomy" id="123851"/>
    <lineage>
        <taxon>Eukaryota</taxon>
        <taxon>Metazoa</taxon>
        <taxon>Ecdysozoa</taxon>
        <taxon>Arthropoda</taxon>
        <taxon>Hexapoda</taxon>
        <taxon>Insecta</taxon>
        <taxon>Pterygota</taxon>
        <taxon>Palaeoptera</taxon>
        <taxon>Odonata</taxon>
        <taxon>Epiprocta</taxon>
        <taxon>Anisoptera</taxon>
        <taxon>Libelluloidea</taxon>
        <taxon>Libellulidae</taxon>
        <taxon>Ladona</taxon>
    </lineage>
</organism>
<evidence type="ECO:0000313" key="11">
    <source>
        <dbReference type="EMBL" id="KAG8233283.1"/>
    </source>
</evidence>
<feature type="region of interest" description="Disordered" evidence="9">
    <location>
        <begin position="378"/>
        <end position="408"/>
    </location>
</feature>
<dbReference type="InterPro" id="IPR050440">
    <property type="entry name" value="Laminin/Netrin_ECM"/>
</dbReference>
<dbReference type="CDD" id="cd00055">
    <property type="entry name" value="EGF_Lam"/>
    <property type="match status" value="4"/>
</dbReference>
<dbReference type="FunFam" id="2.10.25.10:FF:000174">
    <property type="entry name" value="Laminin subunit gamma-1"/>
    <property type="match status" value="1"/>
</dbReference>
<dbReference type="PROSITE" id="PS01248">
    <property type="entry name" value="EGF_LAM_1"/>
    <property type="match status" value="2"/>
</dbReference>
<feature type="disulfide bond" evidence="8">
    <location>
        <begin position="5"/>
        <end position="14"/>
    </location>
</feature>
<dbReference type="FunFam" id="2.10.25.10:FF:000074">
    <property type="entry name" value="Laminin subunit alpha"/>
    <property type="match status" value="1"/>
</dbReference>
<dbReference type="GO" id="GO:0009888">
    <property type="term" value="P:tissue development"/>
    <property type="evidence" value="ECO:0007669"/>
    <property type="project" value="TreeGrafter"/>
</dbReference>
<dbReference type="PANTHER" id="PTHR10574">
    <property type="entry name" value="NETRIN/LAMININ-RELATED"/>
    <property type="match status" value="1"/>
</dbReference>
<dbReference type="PANTHER" id="PTHR10574:SF406">
    <property type="entry name" value="LAMININ SUBUNIT ALPHA 5"/>
    <property type="match status" value="1"/>
</dbReference>
<keyword evidence="12" id="KW-1185">Reference proteome</keyword>
<evidence type="ECO:0000313" key="12">
    <source>
        <dbReference type="Proteomes" id="UP000792457"/>
    </source>
</evidence>
<dbReference type="PROSITE" id="PS50027">
    <property type="entry name" value="EGF_LAM_2"/>
    <property type="match status" value="5"/>
</dbReference>
<keyword evidence="2" id="KW-0964">Secreted</keyword>
<feature type="domain" description="Laminin EGF-like" evidence="10">
    <location>
        <begin position="147"/>
        <end position="194"/>
    </location>
</feature>
<feature type="disulfide bond" evidence="8">
    <location>
        <begin position="149"/>
        <end position="166"/>
    </location>
</feature>
<dbReference type="SMART" id="SM00180">
    <property type="entry name" value="EGF_Lam"/>
    <property type="match status" value="4"/>
</dbReference>
<keyword evidence="5 8" id="KW-1015">Disulfide bond</keyword>
<evidence type="ECO:0000256" key="8">
    <source>
        <dbReference type="PROSITE-ProRule" id="PRU00460"/>
    </source>
</evidence>
<protein>
    <recommendedName>
        <fullName evidence="10">Laminin EGF-like domain-containing protein</fullName>
    </recommendedName>
</protein>